<evidence type="ECO:0000313" key="1">
    <source>
        <dbReference type="EMBL" id="OTP12267.1"/>
    </source>
</evidence>
<keyword evidence="2" id="KW-1185">Reference proteome</keyword>
<gene>
    <name evidence="1" type="ORF">A5844_000499</name>
</gene>
<comment type="caution">
    <text evidence="1">The sequence shown here is derived from an EMBL/GenBank/DDBJ whole genome shotgun (WGS) entry which is preliminary data.</text>
</comment>
<evidence type="ECO:0000313" key="2">
    <source>
        <dbReference type="Proteomes" id="UP000194933"/>
    </source>
</evidence>
<name>A0A2C9XRC3_9ENTE</name>
<accession>A0A2C9XRC3</accession>
<reference evidence="1 2" key="1">
    <citation type="submission" date="2017-05" db="EMBL/GenBank/DDBJ databases">
        <title>The Genome Sequence of Enterococcus sp. 10A9_DIV0425.</title>
        <authorList>
            <consortium name="The Broad Institute Genomics Platform"/>
            <consortium name="The Broad Institute Genomic Center for Infectious Diseases"/>
            <person name="Earl A."/>
            <person name="Manson A."/>
            <person name="Schwartman J."/>
            <person name="Gilmore M."/>
            <person name="Abouelleil A."/>
            <person name="Cao P."/>
            <person name="Chapman S."/>
            <person name="Cusick C."/>
            <person name="Shea T."/>
            <person name="Young S."/>
            <person name="Neafsey D."/>
            <person name="Nusbaum C."/>
            <person name="Birren B."/>
        </authorList>
    </citation>
    <scope>NUCLEOTIDE SEQUENCE [LARGE SCALE GENOMIC DNA]</scope>
    <source>
        <strain evidence="1 2">10A9_DIV0425</strain>
    </source>
</reference>
<sequence length="53" mass="6225">MINEQVEEVSIESKDSLQSYEQSLLYSNEEKHSQQVLETIKQEYSQVQAAYLE</sequence>
<dbReference type="AlphaFoldDB" id="A0A2C9XRC3"/>
<organism evidence="1 2">
    <name type="scientific">Candidatus Enterococcus wittei</name>
    <dbReference type="NCBI Taxonomy" id="1987383"/>
    <lineage>
        <taxon>Bacteria</taxon>
        <taxon>Bacillati</taxon>
        <taxon>Bacillota</taxon>
        <taxon>Bacilli</taxon>
        <taxon>Lactobacillales</taxon>
        <taxon>Enterococcaceae</taxon>
        <taxon>Enterococcus</taxon>
    </lineage>
</organism>
<dbReference type="Proteomes" id="UP000194933">
    <property type="component" value="Unassembled WGS sequence"/>
</dbReference>
<proteinExistence type="predicted"/>
<dbReference type="EMBL" id="NGMO01000001">
    <property type="protein sequence ID" value="OTP12267.1"/>
    <property type="molecule type" value="Genomic_DNA"/>
</dbReference>
<protein>
    <submittedName>
        <fullName evidence="1">Uncharacterized protein</fullName>
    </submittedName>
</protein>
<dbReference type="RefSeq" id="WP_154670119.1">
    <property type="nucleotide sequence ID" value="NZ_NGMO01000001.1"/>
</dbReference>